<keyword evidence="3" id="KW-1185">Reference proteome</keyword>
<dbReference type="Proteomes" id="UP000183832">
    <property type="component" value="Unassembled WGS sequence"/>
</dbReference>
<evidence type="ECO:0000256" key="1">
    <source>
        <dbReference type="SAM" id="MobiDB-lite"/>
    </source>
</evidence>
<proteinExistence type="predicted"/>
<feature type="compositionally biased region" description="Basic and acidic residues" evidence="1">
    <location>
        <begin position="15"/>
        <end position="27"/>
    </location>
</feature>
<feature type="compositionally biased region" description="Polar residues" evidence="1">
    <location>
        <begin position="1"/>
        <end position="10"/>
    </location>
</feature>
<dbReference type="AlphaFoldDB" id="A0A1J1HEU1"/>
<sequence length="66" mass="7710">MRNVQYQKSLLKSKRSSEGDSEGRYRQNDLFLQERTAVFKRNAKGKKMKGKIIHEQVKVTLLIDKG</sequence>
<feature type="region of interest" description="Disordered" evidence="1">
    <location>
        <begin position="1"/>
        <end position="27"/>
    </location>
</feature>
<evidence type="ECO:0000313" key="2">
    <source>
        <dbReference type="EMBL" id="CRK86496.1"/>
    </source>
</evidence>
<evidence type="ECO:0000313" key="3">
    <source>
        <dbReference type="Proteomes" id="UP000183832"/>
    </source>
</evidence>
<dbReference type="EMBL" id="CVRI01000001">
    <property type="protein sequence ID" value="CRK86496.1"/>
    <property type="molecule type" value="Genomic_DNA"/>
</dbReference>
<protein>
    <submittedName>
        <fullName evidence="2">CLUMA_CG000314, isoform A</fullName>
    </submittedName>
</protein>
<gene>
    <name evidence="2" type="ORF">CLUMA_CG000314</name>
</gene>
<name>A0A1J1HEU1_9DIPT</name>
<organism evidence="2 3">
    <name type="scientific">Clunio marinus</name>
    <dbReference type="NCBI Taxonomy" id="568069"/>
    <lineage>
        <taxon>Eukaryota</taxon>
        <taxon>Metazoa</taxon>
        <taxon>Ecdysozoa</taxon>
        <taxon>Arthropoda</taxon>
        <taxon>Hexapoda</taxon>
        <taxon>Insecta</taxon>
        <taxon>Pterygota</taxon>
        <taxon>Neoptera</taxon>
        <taxon>Endopterygota</taxon>
        <taxon>Diptera</taxon>
        <taxon>Nematocera</taxon>
        <taxon>Chironomoidea</taxon>
        <taxon>Chironomidae</taxon>
        <taxon>Clunio</taxon>
    </lineage>
</organism>
<accession>A0A1J1HEU1</accession>
<reference evidence="2 3" key="1">
    <citation type="submission" date="2015-04" db="EMBL/GenBank/DDBJ databases">
        <authorList>
            <person name="Syromyatnikov M.Y."/>
            <person name="Popov V.N."/>
        </authorList>
    </citation>
    <scope>NUCLEOTIDE SEQUENCE [LARGE SCALE GENOMIC DNA]</scope>
</reference>